<gene>
    <name evidence="1" type="ORF">PSYICH_LOCUS12952</name>
</gene>
<keyword evidence="2" id="KW-1185">Reference proteome</keyword>
<reference evidence="1" key="1">
    <citation type="submission" date="2022-01" db="EMBL/GenBank/DDBJ databases">
        <authorList>
            <person name="King R."/>
        </authorList>
    </citation>
    <scope>NUCLEOTIDE SEQUENCE</scope>
</reference>
<accession>A0A9P0D7J0</accession>
<dbReference type="PANTHER" id="PTHR47501">
    <property type="entry name" value="TRANSPOSASE-RELATED"/>
    <property type="match status" value="1"/>
</dbReference>
<dbReference type="AlphaFoldDB" id="A0A9P0D7J0"/>
<dbReference type="OrthoDB" id="8912104at2759"/>
<protein>
    <submittedName>
        <fullName evidence="1">Uncharacterized protein</fullName>
    </submittedName>
</protein>
<dbReference type="SUPFAM" id="SSF53098">
    <property type="entry name" value="Ribonuclease H-like"/>
    <property type="match status" value="1"/>
</dbReference>
<organism evidence="1 2">
    <name type="scientific">Psylliodes chrysocephalus</name>
    <dbReference type="NCBI Taxonomy" id="3402493"/>
    <lineage>
        <taxon>Eukaryota</taxon>
        <taxon>Metazoa</taxon>
        <taxon>Ecdysozoa</taxon>
        <taxon>Arthropoda</taxon>
        <taxon>Hexapoda</taxon>
        <taxon>Insecta</taxon>
        <taxon>Pterygota</taxon>
        <taxon>Neoptera</taxon>
        <taxon>Endopterygota</taxon>
        <taxon>Coleoptera</taxon>
        <taxon>Polyphaga</taxon>
        <taxon>Cucujiformia</taxon>
        <taxon>Chrysomeloidea</taxon>
        <taxon>Chrysomelidae</taxon>
        <taxon>Galerucinae</taxon>
        <taxon>Alticini</taxon>
        <taxon>Psylliodes</taxon>
    </lineage>
</organism>
<name>A0A9P0D7J0_9CUCU</name>
<dbReference type="InterPro" id="IPR012337">
    <property type="entry name" value="RNaseH-like_sf"/>
</dbReference>
<dbReference type="Proteomes" id="UP001153636">
    <property type="component" value="Chromosome 6"/>
</dbReference>
<evidence type="ECO:0000313" key="1">
    <source>
        <dbReference type="EMBL" id="CAH1111662.1"/>
    </source>
</evidence>
<dbReference type="PANTHER" id="PTHR47501:SF5">
    <property type="entry name" value="HAT C-TERMINAL DIMERISATION DOMAIN-CONTAINING PROTEIN"/>
    <property type="match status" value="1"/>
</dbReference>
<proteinExistence type="predicted"/>
<sequence length="147" mass="17332">MIPVFKEHEISFLEEYIKLMQPLAETLDFLQEEHNTYYGYLLPSLVSMKTKLQKLKISGDIKQLTVPLEAIIKSVGQRFKEFLTLSPESKTAVIGAVCPRFKMRWYNAFKDLNVTTYKEIQNWVVEYFIIQENKIPNENIQSKDLFF</sequence>
<dbReference type="EMBL" id="OV651818">
    <property type="protein sequence ID" value="CAH1111662.1"/>
    <property type="molecule type" value="Genomic_DNA"/>
</dbReference>
<evidence type="ECO:0000313" key="2">
    <source>
        <dbReference type="Proteomes" id="UP001153636"/>
    </source>
</evidence>